<protein>
    <recommendedName>
        <fullName evidence="3">Pilus assembly protein CpaE</fullName>
    </recommendedName>
</protein>
<keyword evidence="2" id="KW-1185">Reference proteome</keyword>
<evidence type="ECO:0000313" key="1">
    <source>
        <dbReference type="EMBL" id="QKJ88628.1"/>
    </source>
</evidence>
<dbReference type="Gene3D" id="3.40.50.300">
    <property type="entry name" value="P-loop containing nucleotide triphosphate hydrolases"/>
    <property type="match status" value="1"/>
</dbReference>
<name>A0A6M8UD49_9GAMM</name>
<sequence length="370" mass="41174">MLLFQQKDRASTETSVRKFYVFSARTAVNEQLCQQFRLAGFNAVEGIEQDITQLSHFTIPDNASGVVVDIGSSTEVMEMVNTLQMQVPRKVWCCVVGESDSITLAQTFAHNNVGYFNLHMQQDLMVQAALGGIELRNNRSAVNISVLGCKGGVGCTTIAWQLAGEITRLKQLPTLFIQGGCGSRDLDLYAGKKLSQEITSLQKNLDIMSSAGGAWPELPSDIAQHYNFVVFEQSITTADKELMRQLAEKSRCLVLVIERSLASVRVARGMIENIELLRRSSHTPRRLFVCLNDTRPVALDALSLMDIKTLLGHPIDIAFTYNRRQSPPKQAKKRLIHSPLDRLTSAVLGGESARKKSRINRLFSHLRRGN</sequence>
<dbReference type="RefSeq" id="WP_173635483.1">
    <property type="nucleotide sequence ID" value="NZ_CP054212.1"/>
</dbReference>
<dbReference type="SUPFAM" id="SSF52540">
    <property type="entry name" value="P-loop containing nucleoside triphosphate hydrolases"/>
    <property type="match status" value="1"/>
</dbReference>
<gene>
    <name evidence="1" type="ORF">PMPD1_3714</name>
</gene>
<accession>A0A6M8UD49</accession>
<dbReference type="EMBL" id="CP054212">
    <property type="protein sequence ID" value="QKJ88628.1"/>
    <property type="molecule type" value="Genomic_DNA"/>
</dbReference>
<dbReference type="InterPro" id="IPR027417">
    <property type="entry name" value="P-loop_NTPase"/>
</dbReference>
<evidence type="ECO:0008006" key="3">
    <source>
        <dbReference type="Google" id="ProtNLM"/>
    </source>
</evidence>
<dbReference type="KEGG" id="pmak:PMPD1_3714"/>
<dbReference type="AlphaFoldDB" id="A0A6M8UD49"/>
<organism evidence="1 2">
    <name type="scientific">Paramixta manurensis</name>
    <dbReference type="NCBI Taxonomy" id="2740817"/>
    <lineage>
        <taxon>Bacteria</taxon>
        <taxon>Pseudomonadati</taxon>
        <taxon>Pseudomonadota</taxon>
        <taxon>Gammaproteobacteria</taxon>
        <taxon>Enterobacterales</taxon>
        <taxon>Erwiniaceae</taxon>
        <taxon>Paramixta</taxon>
    </lineage>
</organism>
<evidence type="ECO:0000313" key="2">
    <source>
        <dbReference type="Proteomes" id="UP000505325"/>
    </source>
</evidence>
<proteinExistence type="predicted"/>
<dbReference type="Proteomes" id="UP000505325">
    <property type="component" value="Chromosome"/>
</dbReference>
<reference evidence="1 2" key="1">
    <citation type="submission" date="2020-06" db="EMBL/GenBank/DDBJ databases">
        <title>Genome sequence of Paramixta manurensis strain PD-1.</title>
        <authorList>
            <person name="Lee C.W."/>
            <person name="Kim J."/>
        </authorList>
    </citation>
    <scope>NUCLEOTIDE SEQUENCE [LARGE SCALE GENOMIC DNA]</scope>
    <source>
        <strain evidence="1 2">PD-1</strain>
    </source>
</reference>